<comment type="caution">
    <text evidence="2">The sequence shown here is derived from an EMBL/GenBank/DDBJ whole genome shotgun (WGS) entry which is preliminary data.</text>
</comment>
<dbReference type="Proteomes" id="UP001286456">
    <property type="component" value="Unassembled WGS sequence"/>
</dbReference>
<feature type="region of interest" description="Disordered" evidence="1">
    <location>
        <begin position="64"/>
        <end position="287"/>
    </location>
</feature>
<feature type="compositionally biased region" description="Acidic residues" evidence="1">
    <location>
        <begin position="222"/>
        <end position="234"/>
    </location>
</feature>
<name>A0AAE0I775_9PEZI</name>
<feature type="compositionally biased region" description="Low complexity" evidence="1">
    <location>
        <begin position="148"/>
        <end position="162"/>
    </location>
</feature>
<protein>
    <recommendedName>
        <fullName evidence="4">C2H2-type domain-containing protein</fullName>
    </recommendedName>
</protein>
<organism evidence="2 3">
    <name type="scientific">Cercophora scortea</name>
    <dbReference type="NCBI Taxonomy" id="314031"/>
    <lineage>
        <taxon>Eukaryota</taxon>
        <taxon>Fungi</taxon>
        <taxon>Dikarya</taxon>
        <taxon>Ascomycota</taxon>
        <taxon>Pezizomycotina</taxon>
        <taxon>Sordariomycetes</taxon>
        <taxon>Sordariomycetidae</taxon>
        <taxon>Sordariales</taxon>
        <taxon>Lasiosphaeriaceae</taxon>
        <taxon>Cercophora</taxon>
    </lineage>
</organism>
<reference evidence="2" key="1">
    <citation type="journal article" date="2023" name="Mol. Phylogenet. Evol.">
        <title>Genome-scale phylogeny and comparative genomics of the fungal order Sordariales.</title>
        <authorList>
            <person name="Hensen N."/>
            <person name="Bonometti L."/>
            <person name="Westerberg I."/>
            <person name="Brannstrom I.O."/>
            <person name="Guillou S."/>
            <person name="Cros-Aarteil S."/>
            <person name="Calhoun S."/>
            <person name="Haridas S."/>
            <person name="Kuo A."/>
            <person name="Mondo S."/>
            <person name="Pangilinan J."/>
            <person name="Riley R."/>
            <person name="LaButti K."/>
            <person name="Andreopoulos B."/>
            <person name="Lipzen A."/>
            <person name="Chen C."/>
            <person name="Yan M."/>
            <person name="Daum C."/>
            <person name="Ng V."/>
            <person name="Clum A."/>
            <person name="Steindorff A."/>
            <person name="Ohm R.A."/>
            <person name="Martin F."/>
            <person name="Silar P."/>
            <person name="Natvig D.O."/>
            <person name="Lalanne C."/>
            <person name="Gautier V."/>
            <person name="Ament-Velasquez S.L."/>
            <person name="Kruys A."/>
            <person name="Hutchinson M.I."/>
            <person name="Powell A.J."/>
            <person name="Barry K."/>
            <person name="Miller A.N."/>
            <person name="Grigoriev I.V."/>
            <person name="Debuchy R."/>
            <person name="Gladieux P."/>
            <person name="Hiltunen Thoren M."/>
            <person name="Johannesson H."/>
        </authorList>
    </citation>
    <scope>NUCLEOTIDE SEQUENCE</scope>
    <source>
        <strain evidence="2">SMH4131-1</strain>
    </source>
</reference>
<feature type="compositionally biased region" description="Acidic residues" evidence="1">
    <location>
        <begin position="185"/>
        <end position="194"/>
    </location>
</feature>
<evidence type="ECO:0008006" key="4">
    <source>
        <dbReference type="Google" id="ProtNLM"/>
    </source>
</evidence>
<gene>
    <name evidence="2" type="ORF">B0T19DRAFT_433032</name>
</gene>
<proteinExistence type="predicted"/>
<sequence>MTIDCISQSRSWITANVELHSQTPGPSPVSPELVRSRLGLWQHPPCRTLDLASSKALRFVEQDHAPTSAGAKRPHADMTGTSTSTSGLDSWEWPETGKRVRRNSCSGDLMGNSEPGSEIKSASFAIDLGDADSSRPRSSPAITTIGCETSSTTPSESTPTPTYKHTFGSDPWVRLSIPSAAGVDQDWDSDDSNADDGAASDDSNIDDKESDDSTVDGRELDYYSDPEEDADADEAETRHWDGSDSDDDEDDIEEWTIPDLPSRPKPQPTNSSSSSPSQEQATQTTPKVQYIPCPFSILHPEKYHSCATTTNLRSIRSVRRHILAHHRRPHYCPTCFATFHASVLCDIHIRGRTCQRSAPTDAALEGVREDEMGDLERWRADPAMSPREQWLSIWDTIFPGEKVRRPSLSSL</sequence>
<feature type="compositionally biased region" description="Low complexity" evidence="1">
    <location>
        <begin position="268"/>
        <end position="286"/>
    </location>
</feature>
<accession>A0AAE0I775</accession>
<evidence type="ECO:0000313" key="2">
    <source>
        <dbReference type="EMBL" id="KAK3319781.1"/>
    </source>
</evidence>
<reference evidence="2" key="2">
    <citation type="submission" date="2023-06" db="EMBL/GenBank/DDBJ databases">
        <authorList>
            <consortium name="Lawrence Berkeley National Laboratory"/>
            <person name="Haridas S."/>
            <person name="Hensen N."/>
            <person name="Bonometti L."/>
            <person name="Westerberg I."/>
            <person name="Brannstrom I.O."/>
            <person name="Guillou S."/>
            <person name="Cros-Aarteil S."/>
            <person name="Calhoun S."/>
            <person name="Kuo A."/>
            <person name="Mondo S."/>
            <person name="Pangilinan J."/>
            <person name="Riley R."/>
            <person name="Labutti K."/>
            <person name="Andreopoulos B."/>
            <person name="Lipzen A."/>
            <person name="Chen C."/>
            <person name="Yanf M."/>
            <person name="Daum C."/>
            <person name="Ng V."/>
            <person name="Clum A."/>
            <person name="Steindorff A."/>
            <person name="Ohm R."/>
            <person name="Martin F."/>
            <person name="Silar P."/>
            <person name="Natvig D."/>
            <person name="Lalanne C."/>
            <person name="Gautier V."/>
            <person name="Ament-Velasquez S.L."/>
            <person name="Kruys A."/>
            <person name="Hutchinson M.I."/>
            <person name="Powell A.J."/>
            <person name="Barry K."/>
            <person name="Miller A.N."/>
            <person name="Grigoriev I.V."/>
            <person name="Debuchy R."/>
            <person name="Gladieux P."/>
            <person name="Thoren M.H."/>
            <person name="Johannesson H."/>
        </authorList>
    </citation>
    <scope>NUCLEOTIDE SEQUENCE</scope>
    <source>
        <strain evidence="2">SMH4131-1</strain>
    </source>
</reference>
<evidence type="ECO:0000313" key="3">
    <source>
        <dbReference type="Proteomes" id="UP001286456"/>
    </source>
</evidence>
<keyword evidence="3" id="KW-1185">Reference proteome</keyword>
<dbReference type="EMBL" id="JAUEPO010000006">
    <property type="protein sequence ID" value="KAK3319781.1"/>
    <property type="molecule type" value="Genomic_DNA"/>
</dbReference>
<evidence type="ECO:0000256" key="1">
    <source>
        <dbReference type="SAM" id="MobiDB-lite"/>
    </source>
</evidence>
<dbReference type="AlphaFoldDB" id="A0AAE0I775"/>
<feature type="compositionally biased region" description="Acidic residues" evidence="1">
    <location>
        <begin position="243"/>
        <end position="256"/>
    </location>
</feature>